<proteinExistence type="predicted"/>
<accession>A0A2U1TCQ3</accession>
<gene>
    <name evidence="1" type="ORF">DF223_10435</name>
</gene>
<keyword evidence="2" id="KW-1185">Reference proteome</keyword>
<dbReference type="SUPFAM" id="SSF52467">
    <property type="entry name" value="DHS-like NAD/FAD-binding domain"/>
    <property type="match status" value="1"/>
</dbReference>
<name>A0A2U1TCQ3_9MICO</name>
<reference evidence="2" key="1">
    <citation type="submission" date="2018-04" db="EMBL/GenBank/DDBJ databases">
        <authorList>
            <person name="Liu S."/>
            <person name="Wang Z."/>
            <person name="Li J."/>
        </authorList>
    </citation>
    <scope>NUCLEOTIDE SEQUENCE [LARGE SCALE GENOMIC DNA]</scope>
    <source>
        <strain evidence="2">622</strain>
    </source>
</reference>
<evidence type="ECO:0000313" key="1">
    <source>
        <dbReference type="EMBL" id="PWC06669.1"/>
    </source>
</evidence>
<organism evidence="1 2">
    <name type="scientific">Mycetocola zhujimingii</name>
    <dbReference type="NCBI Taxonomy" id="2079792"/>
    <lineage>
        <taxon>Bacteria</taxon>
        <taxon>Bacillati</taxon>
        <taxon>Actinomycetota</taxon>
        <taxon>Actinomycetes</taxon>
        <taxon>Micrococcales</taxon>
        <taxon>Microbacteriaceae</taxon>
        <taxon>Mycetocola</taxon>
    </lineage>
</organism>
<dbReference type="AlphaFoldDB" id="A0A2U1TCQ3"/>
<protein>
    <submittedName>
        <fullName evidence="1">SIR2 family protein</fullName>
    </submittedName>
</protein>
<dbReference type="EMBL" id="QEFB01000011">
    <property type="protein sequence ID" value="PWC06669.1"/>
    <property type="molecule type" value="Genomic_DNA"/>
</dbReference>
<dbReference type="Proteomes" id="UP000244962">
    <property type="component" value="Unassembled WGS sequence"/>
</dbReference>
<comment type="caution">
    <text evidence="1">The sequence shown here is derived from an EMBL/GenBank/DDBJ whole genome shotgun (WGS) entry which is preliminary data.</text>
</comment>
<dbReference type="InterPro" id="IPR029035">
    <property type="entry name" value="DHS-like_NAD/FAD-binding_dom"/>
</dbReference>
<dbReference type="RefSeq" id="WP_108963114.1">
    <property type="nucleotide sequence ID" value="NZ_QEFB01000011.1"/>
</dbReference>
<dbReference type="Pfam" id="PF13289">
    <property type="entry name" value="SIR2_2"/>
    <property type="match status" value="1"/>
</dbReference>
<sequence>MAEDPHLTTIATSEAADDTTHEPLEVATLFASKLASRERHVCFLLGAGASKSAGLPDMVDLKRTLLEREANAGGDDLARLLADRTVEQGLTWLRKAGAVLESGEDTLGDYTKAIVEDLDQRLSSEIMLVISESTYSLSAFEDLARWLRVSAYTRPVELFTLNYDLLLEEALENVGAPYFDGFIGSYSGKFRADLVDSGGSSQVDSMPTFFHRLWKLHGSISWTRDDENAIVRLGRIASSGEIAAIHPSESKYDDSRRAPFVILHDRLRRSLLEPETMLVVAGYSFGDQHVNELIYDAVKARPRSEFVFTFFGDIPDEVAALAVNWKNVTALGRSEAITGGVRGGWEADPDKRPGSDVWDSTKKFQLGDFGRLSSFLARSASLSAPTDQTAG</sequence>
<evidence type="ECO:0000313" key="2">
    <source>
        <dbReference type="Proteomes" id="UP000244962"/>
    </source>
</evidence>